<feature type="compositionally biased region" description="Polar residues" evidence="3">
    <location>
        <begin position="948"/>
        <end position="957"/>
    </location>
</feature>
<evidence type="ECO:0000313" key="6">
    <source>
        <dbReference type="Proteomes" id="UP001283361"/>
    </source>
</evidence>
<feature type="compositionally biased region" description="Pro residues" evidence="3">
    <location>
        <begin position="690"/>
        <end position="702"/>
    </location>
</feature>
<feature type="region of interest" description="Disordered" evidence="3">
    <location>
        <begin position="1017"/>
        <end position="1155"/>
    </location>
</feature>
<feature type="compositionally biased region" description="Polar residues" evidence="3">
    <location>
        <begin position="82"/>
        <end position="95"/>
    </location>
</feature>
<feature type="region of interest" description="Disordered" evidence="3">
    <location>
        <begin position="2081"/>
        <end position="2130"/>
    </location>
</feature>
<feature type="region of interest" description="Disordered" evidence="3">
    <location>
        <begin position="2158"/>
        <end position="2178"/>
    </location>
</feature>
<protein>
    <recommendedName>
        <fullName evidence="4">CCDC144C-like coiled-coil domain-containing protein</fullName>
    </recommendedName>
</protein>
<feature type="compositionally biased region" description="Low complexity" evidence="3">
    <location>
        <begin position="823"/>
        <end position="833"/>
    </location>
</feature>
<keyword evidence="6" id="KW-1185">Reference proteome</keyword>
<feature type="region of interest" description="Disordered" evidence="3">
    <location>
        <begin position="1595"/>
        <end position="1618"/>
    </location>
</feature>
<feature type="region of interest" description="Disordered" evidence="3">
    <location>
        <begin position="519"/>
        <end position="1001"/>
    </location>
</feature>
<feature type="compositionally biased region" description="Polar residues" evidence="3">
    <location>
        <begin position="650"/>
        <end position="665"/>
    </location>
</feature>
<sequence>MSNTEETASRPSKSLLRTRFGWFVDRPSPGSSSAVSRRVNNSSTQPGEEIQNTSTRPSPGVGRRNARDAFAEASKSARNRFGFSQRSSDNSTSEPETVIESKNSTKRPHWRYLVYPRTNPRVSSSLAPVDNQTYDSDSTSYCTVSVTKTEEVLLAKSDLACNMDCGSIESVPHKLSPARSLAHVAVPRKWDSDPIVETESVRPGNPGDYEDLGDANKSVDVNLEDPVNIKQEDSVKSSSDALRVSEEEDTCDTLGADNIDDSDDGSAGITLSSSSSSSTDSNSSSDPRHAQTHQMTSEEQLAVRQCSRRLVADQSFSSIYDFTSTPPVELPTIAEVTEPSHSESETSDGSHAPDDSRCTKYQRKSPDLMVTQENLQAMIVECESHSKSSNRSISKSICTLGETELSKVEDVTKNEAAISHNSLYEDIKVPAGFFGYSNKTEGVRDEIYQARPYLISRGKIWLQQPAPDFSALLLGHQYEEETTSFIGKNVPNKVTKNSGITIGPAPKLNVAKFAQSIHISESETEGESGRDSTPKVKTAVAGVKKDGIQTKTTFTPAQASKRQTSWQSQTSGEDNSWGDSPVTPRKNSATRVSFKTDEELSEVHDITVTESEPESEGHELPHQKSGGARSGQSMVSNTAKAAENAASYVPSANTGANVSSPSQEKMQALMKELGLSDVDDVSDVSDEEVVPPPALPKSPPPKAQVNPAADSDWDTSVMSDIMTTPRPGILKKWSNAGLSNSGEADKNASNTSLGVQESPKQQAKTLLRAPAIESGDESSAWDTTEADKIQVPDVSATAKAGGTAQRADSISEWDSDIEEMMNPTTPQPTAGTTPTPPPPPLTAAIPKEVEAIVRQKQAEQDSEKEEDEEDDLGGSGEIAPQMAKGKGKADSDDDDWDSTVDSVTHKSNAGLQYKEVNIDAPESYSERIPVVQSSMPLSDAQVPINAAPESSPSKTQTGVGGKGDDDSDDWDSENEDRTDSGSPAAPVYLPGVGGIGGGVATDQGSVATAEVIEKQLASPQRAAAQMVPDSEEDDESESMSSWELHRKAERQAKRLVQADAEEERRKEEEARIEEQRKQREEEERQEERLKKKREEQEAEAREAEMLRAQEERKRIEEEQQRQRDRELEEEREKRAQEAMQWQLEAEEEERKKQEELQLQWEAEEEERKRREELQQQWEAEEEVKAQLMRQETQKMLESEAHEMEEDLLMKPEEAVETGDYLFAQQQELNRIDEQFQRERAEREKREEEEEKQRRQREEEALARQEVIGEEMEQASSQMTSAPPPAISPRPVNNPGMRPSPAPQPSAQTSTYVNLSNSTVDQIRQRLQVPAPSAASPSSTLGFSTQGAFLSSGQGLDGFDDNESILSENPGEDRPGISKSYYHGMYRPNDPLDDDALSYTSTEFEDPVQSTPNYAKDRDLIASVNIGDPSSMLKVQEHVRDTRRQLEQERNQRQVLENKVKVTNKEKAELTKKLDNLVQQKSALEQGKLDLEARIRSLEYSVSEEEEKRKNAEILLEKTKEQLARKESQFASELDAKQKAELTMRNLQIEMRTNANTIKELEEEKEELQRQVSHATNARLLQEQINEDQQKLLHAQTLQQQSMTPRESDNQDLEQTGDNDKLRAEVYALQMEMERQRSRFKDEVAMMSAENEELQSKVEELKNDIKLNEEALAHATMQYNMQVASLRSDLTTATSNSDRERSGREKVEAELESIKTRLVAANHEMDKMVRARNELERDYRREKDSWSRELDRKDAEVTSVKDNLQHTSQRLQTTEAKLNSMENEMHVSNTSLMERTAQLQQLRQDLDRTRIAHETLDQNYRIEKEQGAKLQAKIENTQEKLSNQQHENLSLRQQLDSLKLSGGGLPGSDANEKLNNILSNLRAESDRAKASLEEKNSTLLENMARLKEEARGSEVRRAGLEADLRRLQEEHSDLVRRAASAEASLQVASKAKEHLEQERAALKAELDQAQQRYQTAHDKATEAQARVSELLDRLDKAESSSVYSTQQLVNTSANMQGLFKSKSELDESMQQIQVENARLEAELKYEKQRADMLYQDLQDSQKVRSSLEALCANLKSTSAHLEDRLGSEENGFEDSRLDIADLERNKQTSESKLGEEKNRAESANHEKKSLESRLDVEIDKNRQLQKDVNTLKAHLKAAKTKIKDMGGSSPRPGDPQYSDFRRDVNNLETFVSTPRHHQSCSKKICSFQKWPLSFGDTRAHLGDVLALRQSLTSLNRSRLKIESEVRFLEGLVSDAGGDVRSELEAKYRAELNRKLSDVNRFLESQSHLQGKLDTSRTEIEVNLMADKRKLEEENKNLRVRYEQAVAQRETKELEARRFKELYESEMKWRLRVSDQLQLATEKSFNLTSKLNNERHHRNRLTSNIGNLQSTILLNNSFDTATARGAGTGIGMGSTNGFQDDELSNKIRSELDKSIARHLEAAPHDHNRPILRSSKDPPRFSSALTQASHDYIEILKRKYCV</sequence>
<feature type="compositionally biased region" description="Basic and acidic residues" evidence="3">
    <location>
        <begin position="1043"/>
        <end position="1052"/>
    </location>
</feature>
<feature type="compositionally biased region" description="Polar residues" evidence="3">
    <location>
        <begin position="1"/>
        <end position="12"/>
    </location>
</feature>
<feature type="compositionally biased region" description="Basic and acidic residues" evidence="3">
    <location>
        <begin position="847"/>
        <end position="861"/>
    </location>
</feature>
<dbReference type="PANTHER" id="PTHR24147">
    <property type="entry name" value="ANKYRIN REPEAT DOMAIN 36-RELATED"/>
    <property type="match status" value="1"/>
</dbReference>
<accession>A0AAE1CLL2</accession>
<feature type="region of interest" description="Disordered" evidence="3">
    <location>
        <begin position="2437"/>
        <end position="2457"/>
    </location>
</feature>
<evidence type="ECO:0000256" key="2">
    <source>
        <dbReference type="SAM" id="Coils"/>
    </source>
</evidence>
<feature type="region of interest" description="Disordered" evidence="3">
    <location>
        <begin position="1"/>
        <end position="105"/>
    </location>
</feature>
<feature type="coiled-coil region" evidence="2">
    <location>
        <begin position="1431"/>
        <end position="1577"/>
    </location>
</feature>
<feature type="compositionally biased region" description="Basic and acidic residues" evidence="3">
    <location>
        <begin position="1062"/>
        <end position="1136"/>
    </location>
</feature>
<dbReference type="SUPFAM" id="SSF57997">
    <property type="entry name" value="Tropomyosin"/>
    <property type="match status" value="2"/>
</dbReference>
<feature type="domain" description="CCDC144C-like coiled-coil" evidence="4">
    <location>
        <begin position="1502"/>
        <end position="1970"/>
    </location>
</feature>
<evidence type="ECO:0000256" key="1">
    <source>
        <dbReference type="ARBA" id="ARBA00023054"/>
    </source>
</evidence>
<feature type="coiled-coil region" evidence="2">
    <location>
        <begin position="2299"/>
        <end position="2333"/>
    </location>
</feature>
<feature type="compositionally biased region" description="Acidic residues" evidence="3">
    <location>
        <begin position="677"/>
        <end position="689"/>
    </location>
</feature>
<reference evidence="5" key="1">
    <citation type="journal article" date="2023" name="G3 (Bethesda)">
        <title>A reference genome for the long-term kleptoplast-retaining sea slug Elysia crispata morphotype clarki.</title>
        <authorList>
            <person name="Eastman K.E."/>
            <person name="Pendleton A.L."/>
            <person name="Shaikh M.A."/>
            <person name="Suttiyut T."/>
            <person name="Ogas R."/>
            <person name="Tomko P."/>
            <person name="Gavelis G."/>
            <person name="Widhalm J.R."/>
            <person name="Wisecaver J.H."/>
        </authorList>
    </citation>
    <scope>NUCLEOTIDE SEQUENCE</scope>
    <source>
        <strain evidence="5">ECLA1</strain>
    </source>
</reference>
<keyword evidence="1 2" id="KW-0175">Coiled coil</keyword>
<feature type="region of interest" description="Disordered" evidence="3">
    <location>
        <begin position="337"/>
        <end position="360"/>
    </location>
</feature>
<organism evidence="5 6">
    <name type="scientific">Elysia crispata</name>
    <name type="common">lettuce slug</name>
    <dbReference type="NCBI Taxonomy" id="231223"/>
    <lineage>
        <taxon>Eukaryota</taxon>
        <taxon>Metazoa</taxon>
        <taxon>Spiralia</taxon>
        <taxon>Lophotrochozoa</taxon>
        <taxon>Mollusca</taxon>
        <taxon>Gastropoda</taxon>
        <taxon>Heterobranchia</taxon>
        <taxon>Euthyneura</taxon>
        <taxon>Panpulmonata</taxon>
        <taxon>Sacoglossa</taxon>
        <taxon>Placobranchoidea</taxon>
        <taxon>Plakobranchidae</taxon>
        <taxon>Elysia</taxon>
    </lineage>
</organism>
<feature type="compositionally biased region" description="Polar residues" evidence="3">
    <location>
        <begin position="1595"/>
        <end position="1604"/>
    </location>
</feature>
<dbReference type="InterPro" id="IPR050657">
    <property type="entry name" value="Ankyrin_repeat_domain"/>
</dbReference>
<feature type="compositionally biased region" description="Low complexity" evidence="3">
    <location>
        <begin position="272"/>
        <end position="285"/>
    </location>
</feature>
<feature type="compositionally biased region" description="Basic and acidic residues" evidence="3">
    <location>
        <begin position="1229"/>
        <end position="1262"/>
    </location>
</feature>
<feature type="compositionally biased region" description="Polar residues" evidence="3">
    <location>
        <begin position="549"/>
        <end position="578"/>
    </location>
</feature>
<dbReference type="Proteomes" id="UP001283361">
    <property type="component" value="Unassembled WGS sequence"/>
</dbReference>
<evidence type="ECO:0000313" key="5">
    <source>
        <dbReference type="EMBL" id="KAK3709868.1"/>
    </source>
</evidence>
<feature type="compositionally biased region" description="Polar residues" evidence="3">
    <location>
        <begin position="736"/>
        <end position="764"/>
    </location>
</feature>
<feature type="compositionally biased region" description="Basic and acidic residues" evidence="3">
    <location>
        <begin position="1199"/>
        <end position="1213"/>
    </location>
</feature>
<dbReference type="InterPro" id="IPR039497">
    <property type="entry name" value="CC144C-like_CC_dom"/>
</dbReference>
<feature type="compositionally biased region" description="Acidic residues" evidence="3">
    <location>
        <begin position="862"/>
        <end position="872"/>
    </location>
</feature>
<feature type="compositionally biased region" description="Low complexity" evidence="3">
    <location>
        <begin position="31"/>
        <end position="43"/>
    </location>
</feature>
<feature type="compositionally biased region" description="Polar residues" evidence="3">
    <location>
        <begin position="44"/>
        <end position="57"/>
    </location>
</feature>
<evidence type="ECO:0000259" key="4">
    <source>
        <dbReference type="Pfam" id="PF14915"/>
    </source>
</evidence>
<feature type="coiled-coil region" evidence="2">
    <location>
        <begin position="1618"/>
        <end position="1677"/>
    </location>
</feature>
<comment type="caution">
    <text evidence="5">The sequence shown here is derived from an EMBL/GenBank/DDBJ whole genome shotgun (WGS) entry which is preliminary data.</text>
</comment>
<feature type="coiled-coil region" evidence="2">
    <location>
        <begin position="1703"/>
        <end position="2048"/>
    </location>
</feature>
<dbReference type="Pfam" id="PF14915">
    <property type="entry name" value="CCDC144C"/>
    <property type="match status" value="1"/>
</dbReference>
<name>A0AAE1CLL2_9GAST</name>
<proteinExistence type="predicted"/>
<feature type="compositionally biased region" description="Acidic residues" evidence="3">
    <location>
        <begin position="965"/>
        <end position="976"/>
    </location>
</feature>
<feature type="compositionally biased region" description="Basic and acidic residues" evidence="3">
    <location>
        <begin position="2437"/>
        <end position="2456"/>
    </location>
</feature>
<evidence type="ECO:0000256" key="3">
    <source>
        <dbReference type="SAM" id="MobiDB-lite"/>
    </source>
</evidence>
<feature type="compositionally biased region" description="Basic and acidic residues" evidence="3">
    <location>
        <begin position="594"/>
        <end position="607"/>
    </location>
</feature>
<feature type="region of interest" description="Disordered" evidence="3">
    <location>
        <begin position="1199"/>
        <end position="1309"/>
    </location>
</feature>
<gene>
    <name evidence="5" type="ORF">RRG08_050344</name>
</gene>
<dbReference type="PANTHER" id="PTHR24147:SF53">
    <property type="entry name" value="ANKYRIN REPEAT DOMAIN 26"/>
    <property type="match status" value="1"/>
</dbReference>
<feature type="compositionally biased region" description="Polar residues" evidence="3">
    <location>
        <begin position="630"/>
        <end position="639"/>
    </location>
</feature>
<feature type="region of interest" description="Disordered" evidence="3">
    <location>
        <begin position="195"/>
        <end position="301"/>
    </location>
</feature>
<dbReference type="EMBL" id="JAWDGP010007652">
    <property type="protein sequence ID" value="KAK3709868.1"/>
    <property type="molecule type" value="Genomic_DNA"/>
</dbReference>